<dbReference type="InterPro" id="IPR036942">
    <property type="entry name" value="Beta-barrel_TonB_sf"/>
</dbReference>
<comment type="similarity">
    <text evidence="2 12 13">Belongs to the TonB-dependent receptor family.</text>
</comment>
<name>A0ABV0ECL8_9BURK</name>
<dbReference type="Proteomes" id="UP001482231">
    <property type="component" value="Unassembled WGS sequence"/>
</dbReference>
<protein>
    <submittedName>
        <fullName evidence="17">TonB-dependent receptor</fullName>
    </submittedName>
</protein>
<reference evidence="17 18" key="1">
    <citation type="submission" date="2024-02" db="EMBL/GenBank/DDBJ databases">
        <title>New thermophilic sulfur-oxidizing bacteria from a hot springs of the Uzon caldera (Kamchatka, Russia).</title>
        <authorList>
            <person name="Dukat A.M."/>
            <person name="Elcheninov A.G."/>
            <person name="Frolov E.N."/>
        </authorList>
    </citation>
    <scope>NUCLEOTIDE SEQUENCE [LARGE SCALE GENOMIC DNA]</scope>
    <source>
        <strain evidence="17 18">AK1</strain>
    </source>
</reference>
<dbReference type="InterPro" id="IPR037066">
    <property type="entry name" value="Plug_dom_sf"/>
</dbReference>
<gene>
    <name evidence="17" type="ORF">V6E02_03710</name>
</gene>
<evidence type="ECO:0000256" key="8">
    <source>
        <dbReference type="ARBA" id="ARBA00023077"/>
    </source>
</evidence>
<keyword evidence="10 17" id="KW-0675">Receptor</keyword>
<comment type="subcellular location">
    <subcellularLocation>
        <location evidence="1 12">Cell outer membrane</location>
        <topology evidence="1 12">Multi-pass membrane protein</topology>
    </subcellularLocation>
</comment>
<comment type="caution">
    <text evidence="17">The sequence shown here is derived from an EMBL/GenBank/DDBJ whole genome shotgun (WGS) entry which is preliminary data.</text>
</comment>
<evidence type="ECO:0000256" key="4">
    <source>
        <dbReference type="ARBA" id="ARBA00022452"/>
    </source>
</evidence>
<dbReference type="Gene3D" id="2.170.130.10">
    <property type="entry name" value="TonB-dependent receptor, plug domain"/>
    <property type="match status" value="1"/>
</dbReference>
<keyword evidence="7" id="KW-0406">Ion transport</keyword>
<keyword evidence="5 12" id="KW-0812">Transmembrane</keyword>
<evidence type="ECO:0000256" key="10">
    <source>
        <dbReference type="ARBA" id="ARBA00023170"/>
    </source>
</evidence>
<keyword evidence="9 12" id="KW-0472">Membrane</keyword>
<dbReference type="RefSeq" id="WP_347307286.1">
    <property type="nucleotide sequence ID" value="NZ_JBAJEX010000002.1"/>
</dbReference>
<evidence type="ECO:0000256" key="9">
    <source>
        <dbReference type="ARBA" id="ARBA00023136"/>
    </source>
</evidence>
<feature type="chain" id="PRO_5046788575" evidence="14">
    <location>
        <begin position="20"/>
        <end position="611"/>
    </location>
</feature>
<evidence type="ECO:0000313" key="17">
    <source>
        <dbReference type="EMBL" id="MEO1766319.1"/>
    </source>
</evidence>
<evidence type="ECO:0000256" key="6">
    <source>
        <dbReference type="ARBA" id="ARBA00022729"/>
    </source>
</evidence>
<evidence type="ECO:0000256" key="12">
    <source>
        <dbReference type="PROSITE-ProRule" id="PRU01360"/>
    </source>
</evidence>
<proteinExistence type="inferred from homology"/>
<evidence type="ECO:0000256" key="1">
    <source>
        <dbReference type="ARBA" id="ARBA00004571"/>
    </source>
</evidence>
<evidence type="ECO:0000256" key="11">
    <source>
        <dbReference type="ARBA" id="ARBA00023237"/>
    </source>
</evidence>
<evidence type="ECO:0000259" key="15">
    <source>
        <dbReference type="Pfam" id="PF00593"/>
    </source>
</evidence>
<feature type="domain" description="TonB-dependent receptor-like beta-barrel" evidence="15">
    <location>
        <begin position="165"/>
        <end position="584"/>
    </location>
</feature>
<dbReference type="InterPro" id="IPR039426">
    <property type="entry name" value="TonB-dep_rcpt-like"/>
</dbReference>
<dbReference type="Gene3D" id="2.40.170.20">
    <property type="entry name" value="TonB-dependent receptor, beta-barrel domain"/>
    <property type="match status" value="1"/>
</dbReference>
<feature type="domain" description="TonB-dependent receptor plug" evidence="16">
    <location>
        <begin position="42"/>
        <end position="147"/>
    </location>
</feature>
<sequence>MKKSLIAGAIACAFTPAFAEEVSTFDLGTVVVTPSRHAEPLTQTLQSTTVIAREDIEGAGQQTLPELLQTKGGVEIGVNGGPGQVSSIFIRGANSGHTVVLVDGVRLDNITSGTTALEHIPLTQIERIEILRGPGSSLYGADAIGGVIQIFTRRPVGSGFDASLGVGSDQMGRASLGLWQRWGGTQLNLRLAHESVNAPSATNDRATTWVYNADRDPYRNTSLNAALRHDVDARTSLGLTVFAAEGVAHFDAGTPGDALKKERVQSVSAYSRKRLTDDWASLLRLAQGVDDYRWINVNYAPVTSTQDQLTWQNDITLGRGARLTAGVEYVAQKLSSGTPYDRTRRHIASGFAIYRLDTGPHAMQLSLRHDENSQFGGHTTGGIGYGYRVSPAWRVTANLGTAFHAPTFDQLYYPNSANPDLKPEKSTGEEIAVHYAEAGREVSLTGFANRIRDLIAFDQKVKKPTCPWGCPVNVARARTQGVELAASLPLASQWRAVARATIQEAVNADSGRRLARRAEYYGSLGLNWKSGPWQVGAEVVGSGDRFDSINEDPSSHLPGYGFLNLRAAYAIDRTLTLAGRWDNVFDRTYELVKGYPARGSTVFVELRYLPR</sequence>
<dbReference type="InterPro" id="IPR012910">
    <property type="entry name" value="Plug_dom"/>
</dbReference>
<dbReference type="SUPFAM" id="SSF56935">
    <property type="entry name" value="Porins"/>
    <property type="match status" value="1"/>
</dbReference>
<dbReference type="PANTHER" id="PTHR30069">
    <property type="entry name" value="TONB-DEPENDENT OUTER MEMBRANE RECEPTOR"/>
    <property type="match status" value="1"/>
</dbReference>
<evidence type="ECO:0000256" key="13">
    <source>
        <dbReference type="RuleBase" id="RU003357"/>
    </source>
</evidence>
<dbReference type="Pfam" id="PF00593">
    <property type="entry name" value="TonB_dep_Rec_b-barrel"/>
    <property type="match status" value="1"/>
</dbReference>
<accession>A0ABV0ECL8</accession>
<keyword evidence="3 12" id="KW-0813">Transport</keyword>
<evidence type="ECO:0000313" key="18">
    <source>
        <dbReference type="Proteomes" id="UP001482231"/>
    </source>
</evidence>
<evidence type="ECO:0000259" key="16">
    <source>
        <dbReference type="Pfam" id="PF07715"/>
    </source>
</evidence>
<keyword evidence="8 13" id="KW-0798">TonB box</keyword>
<dbReference type="InterPro" id="IPR000531">
    <property type="entry name" value="Beta-barrel_TonB"/>
</dbReference>
<keyword evidence="6 14" id="KW-0732">Signal</keyword>
<keyword evidence="4 12" id="KW-1134">Transmembrane beta strand</keyword>
<feature type="signal peptide" evidence="14">
    <location>
        <begin position="1"/>
        <end position="19"/>
    </location>
</feature>
<evidence type="ECO:0000256" key="2">
    <source>
        <dbReference type="ARBA" id="ARBA00009810"/>
    </source>
</evidence>
<keyword evidence="18" id="KW-1185">Reference proteome</keyword>
<keyword evidence="11 12" id="KW-0998">Cell outer membrane</keyword>
<dbReference type="PROSITE" id="PS52016">
    <property type="entry name" value="TONB_DEPENDENT_REC_3"/>
    <property type="match status" value="1"/>
</dbReference>
<evidence type="ECO:0000256" key="3">
    <source>
        <dbReference type="ARBA" id="ARBA00022448"/>
    </source>
</evidence>
<dbReference type="PANTHER" id="PTHR30069:SF53">
    <property type="entry name" value="COLICIN I RECEPTOR-RELATED"/>
    <property type="match status" value="1"/>
</dbReference>
<organism evidence="17 18">
    <name type="scientific">Thiobacter aerophilum</name>
    <dbReference type="NCBI Taxonomy" id="3121275"/>
    <lineage>
        <taxon>Bacteria</taxon>
        <taxon>Pseudomonadati</taxon>
        <taxon>Pseudomonadota</taxon>
        <taxon>Betaproteobacteria</taxon>
        <taxon>Burkholderiales</taxon>
        <taxon>Thiobacteraceae</taxon>
        <taxon>Thiobacter</taxon>
    </lineage>
</organism>
<evidence type="ECO:0000256" key="7">
    <source>
        <dbReference type="ARBA" id="ARBA00023065"/>
    </source>
</evidence>
<evidence type="ECO:0000256" key="14">
    <source>
        <dbReference type="SAM" id="SignalP"/>
    </source>
</evidence>
<evidence type="ECO:0000256" key="5">
    <source>
        <dbReference type="ARBA" id="ARBA00022692"/>
    </source>
</evidence>
<dbReference type="EMBL" id="JBAJEX010000002">
    <property type="protein sequence ID" value="MEO1766319.1"/>
    <property type="molecule type" value="Genomic_DNA"/>
</dbReference>
<dbReference type="CDD" id="cd01347">
    <property type="entry name" value="ligand_gated_channel"/>
    <property type="match status" value="1"/>
</dbReference>
<dbReference type="Pfam" id="PF07715">
    <property type="entry name" value="Plug"/>
    <property type="match status" value="1"/>
</dbReference>